<evidence type="ECO:0000313" key="3">
    <source>
        <dbReference type="Proteomes" id="UP000749293"/>
    </source>
</evidence>
<dbReference type="Proteomes" id="UP000749293">
    <property type="component" value="Unassembled WGS sequence"/>
</dbReference>
<feature type="domain" description="Xylose isomerase-like TIM barrel" evidence="1">
    <location>
        <begin position="24"/>
        <end position="328"/>
    </location>
</feature>
<dbReference type="GeneID" id="55970463"/>
<dbReference type="OrthoDB" id="5360893at2759"/>
<dbReference type="InterPro" id="IPR050312">
    <property type="entry name" value="IolE/XylAMocC-like"/>
</dbReference>
<keyword evidence="3" id="KW-1185">Reference proteome</keyword>
<dbReference type="SUPFAM" id="SSF51658">
    <property type="entry name" value="Xylose isomerase-like"/>
    <property type="match status" value="1"/>
</dbReference>
<dbReference type="InterPro" id="IPR013022">
    <property type="entry name" value="Xyl_isomerase-like_TIM-brl"/>
</dbReference>
<comment type="caution">
    <text evidence="2">The sequence shown here is derived from an EMBL/GenBank/DDBJ whole genome shotgun (WGS) entry which is preliminary data.</text>
</comment>
<keyword evidence="2" id="KW-0223">Dioxygenase</keyword>
<dbReference type="PANTHER" id="PTHR12110:SF21">
    <property type="entry name" value="XYLOSE ISOMERASE-LIKE TIM BARREL DOMAIN-CONTAINING PROTEIN"/>
    <property type="match status" value="1"/>
</dbReference>
<proteinExistence type="predicted"/>
<dbReference type="InterPro" id="IPR036237">
    <property type="entry name" value="Xyl_isomerase-like_sf"/>
</dbReference>
<dbReference type="RefSeq" id="XP_035324047.1">
    <property type="nucleotide sequence ID" value="XM_035466210.1"/>
</dbReference>
<dbReference type="PANTHER" id="PTHR12110">
    <property type="entry name" value="HYDROXYPYRUVATE ISOMERASE"/>
    <property type="match status" value="1"/>
</dbReference>
<sequence length="389" mass="42498">MSCTPAITTVSLGRPGLHGMEAKLRAAADNGITSIELFFEDIEALAGNPPLEPHASRAKALLDAVIVTRDLCRKLAITILNLQPLRFYEGLVDRDETERMQRDEIPLWLDMMGVLGTDTLLVASNFLGPDPDTGAPRTTGSRSALEADIRFLADAAAQRSPPIRIAYEAIAWADHVFLWEQAWDLVRAVNRPNMGIVLDTFNMACAAYADPCTSSGTLSDNPSVAAMTLGASLRRLARDVDFSRVFAVQVADGERLDKPLLPGHPFHVAGQPARMSWSRNARLFLCEPYRGGYLPILDIVRCLVGCGWRGPMAFEVFSRTLADPAASAPAHHARRAAQSWDAMCATLSLRSLEPPVRQDHDAKLAEPMHVPMDSGRSKLFQGILGLMFS</sequence>
<evidence type="ECO:0000259" key="1">
    <source>
        <dbReference type="Pfam" id="PF01261"/>
    </source>
</evidence>
<protein>
    <submittedName>
        <fullName evidence="2">4-hydroxyphenylpyruvate dioxygenase</fullName>
    </submittedName>
</protein>
<dbReference type="AlphaFoldDB" id="A0A9P4Z0E8"/>
<dbReference type="Gene3D" id="3.20.20.150">
    <property type="entry name" value="Divalent-metal-dependent TIM barrel enzymes"/>
    <property type="match status" value="1"/>
</dbReference>
<keyword evidence="2" id="KW-0560">Oxidoreductase</keyword>
<evidence type="ECO:0000313" key="2">
    <source>
        <dbReference type="EMBL" id="KAF4125395.1"/>
    </source>
</evidence>
<dbReference type="EMBL" id="JAANYQ010000003">
    <property type="protein sequence ID" value="KAF4125395.1"/>
    <property type="molecule type" value="Genomic_DNA"/>
</dbReference>
<dbReference type="GO" id="GO:0051213">
    <property type="term" value="F:dioxygenase activity"/>
    <property type="evidence" value="ECO:0007669"/>
    <property type="project" value="UniProtKB-KW"/>
</dbReference>
<gene>
    <name evidence="2" type="ORF">GMORB2_4235</name>
</gene>
<organism evidence="2 3">
    <name type="scientific">Geosmithia morbida</name>
    <dbReference type="NCBI Taxonomy" id="1094350"/>
    <lineage>
        <taxon>Eukaryota</taxon>
        <taxon>Fungi</taxon>
        <taxon>Dikarya</taxon>
        <taxon>Ascomycota</taxon>
        <taxon>Pezizomycotina</taxon>
        <taxon>Sordariomycetes</taxon>
        <taxon>Hypocreomycetidae</taxon>
        <taxon>Hypocreales</taxon>
        <taxon>Bionectriaceae</taxon>
        <taxon>Geosmithia</taxon>
    </lineage>
</organism>
<name>A0A9P4Z0E8_9HYPO</name>
<reference evidence="2" key="1">
    <citation type="submission" date="2020-03" db="EMBL/GenBank/DDBJ databases">
        <title>Site-based positive gene gene selection in Geosmithia morbida across the United States reveals a broad range of putative effectors and factors for local host and environmental adapation.</title>
        <authorList>
            <person name="Onufrak A."/>
            <person name="Murdoch R.W."/>
            <person name="Gazis R."/>
            <person name="Huff M."/>
            <person name="Staton M."/>
            <person name="Klingeman W."/>
            <person name="Hadziabdic D."/>
        </authorList>
    </citation>
    <scope>NUCLEOTIDE SEQUENCE</scope>
    <source>
        <strain evidence="2">1262</strain>
    </source>
</reference>
<dbReference type="Pfam" id="PF01261">
    <property type="entry name" value="AP_endonuc_2"/>
    <property type="match status" value="1"/>
</dbReference>
<accession>A0A9P4Z0E8</accession>